<evidence type="ECO:0000313" key="3">
    <source>
        <dbReference type="Proteomes" id="UP000185494"/>
    </source>
</evidence>
<accession>A0A1L7AM32</accession>
<proteinExistence type="predicted"/>
<dbReference type="Gene3D" id="3.40.50.1820">
    <property type="entry name" value="alpha/beta hydrolase"/>
    <property type="match status" value="1"/>
</dbReference>
<dbReference type="RefSeq" id="WP_075800498.1">
    <property type="nucleotide sequence ID" value="NZ_CP015584.1"/>
</dbReference>
<dbReference type="Pfam" id="PF12697">
    <property type="entry name" value="Abhydrolase_6"/>
    <property type="match status" value="1"/>
</dbReference>
<dbReference type="AlphaFoldDB" id="A0A1L7AM32"/>
<dbReference type="SUPFAM" id="SSF53474">
    <property type="entry name" value="alpha/beta-Hydrolases"/>
    <property type="match status" value="1"/>
</dbReference>
<evidence type="ECO:0000259" key="1">
    <source>
        <dbReference type="Pfam" id="PF12697"/>
    </source>
</evidence>
<dbReference type="EMBL" id="CP015584">
    <property type="protein sequence ID" value="APT59789.1"/>
    <property type="molecule type" value="Genomic_DNA"/>
</dbReference>
<dbReference type="Proteomes" id="UP000185494">
    <property type="component" value="Chromosome 2"/>
</dbReference>
<dbReference type="InterPro" id="IPR029058">
    <property type="entry name" value="AB_hydrolase_fold"/>
</dbReference>
<sequence>MLGLLAACASPVAVERIDQQTDYRTFTRNTMSSDRLSEDSRNIFRQLSVLDAFGRDPVATLSVLHKRVAAGVAEPQELFALAEASYLVGRRGGGRPYFLASALYAQAFLFPENGTEAPGAFDPRFRQASDLYNLALSEALMAEDGVHVALRSGRYDLPFGTIDIALDDASLEWGQARLSDFLPGTRMGVRGLNNVYRHAGLGAPLAVATPAPVTDVEGGDDPRALPAAQDGSAALRPGQVARGIIRGRFRIPGTALLSLDAPAEQIRKKQLRGRLSLHLLFDEEAVQVHGRTVPLEYRQSAALAQGLQEANLWRQEFRAFLFGDLLNGLPARLAALTEHRNGRIPVVLIHGTVSSEARWADMVNDLMADRQIAQHYEFWFFSYATGNPIAYSAMQLREALNASIQRLGGAASDPALGQMVLIGHSQGGLLAKMMAVDPGDRLWAPISHQRPEDLQLSAASLDLIRRSYFFRPVPEVRRVVFIATPHGGSFLTEFAVTRLLSRLITLPLSVAEASAEVLSGNADAVMLNLQGARLGSLNGMTPGSPFIRSLRALPLAPGVTGNSIIAVRGDGPPESGSDGVVRFESAHLPDMESELVVRSGHSTQNNPQTISEVRRLLLLHWRNACPTMRRDTKVAC</sequence>
<feature type="domain" description="AB hydrolase-1" evidence="1">
    <location>
        <begin position="346"/>
        <end position="608"/>
    </location>
</feature>
<dbReference type="KEGG" id="rgi:RGI145_20970"/>
<dbReference type="STRING" id="257708.RGI145_20970"/>
<dbReference type="InterPro" id="IPR000073">
    <property type="entry name" value="AB_hydrolase_1"/>
</dbReference>
<reference evidence="2 3" key="1">
    <citation type="submission" date="2016-05" db="EMBL/GenBank/DDBJ databases">
        <title>Complete Genome and Methylome Analysis of Psychrotrophic Bacterial Isolates from Antarctic Lake Untersee.</title>
        <authorList>
            <person name="Fomenkov A."/>
            <person name="Akimov V.N."/>
            <person name="Vasilyeva L.V."/>
            <person name="Andersen D."/>
            <person name="Vincze T."/>
            <person name="Roberts R.J."/>
        </authorList>
    </citation>
    <scope>NUCLEOTIDE SEQUENCE [LARGE SCALE GENOMIC DNA]</scope>
    <source>
        <strain evidence="2 3">U14-5</strain>
    </source>
</reference>
<name>A0A1L7AM32_9PROT</name>
<organism evidence="2 3">
    <name type="scientific">Roseomonas gilardii</name>
    <dbReference type="NCBI Taxonomy" id="257708"/>
    <lineage>
        <taxon>Bacteria</taxon>
        <taxon>Pseudomonadati</taxon>
        <taxon>Pseudomonadota</taxon>
        <taxon>Alphaproteobacteria</taxon>
        <taxon>Acetobacterales</taxon>
        <taxon>Roseomonadaceae</taxon>
        <taxon>Roseomonas</taxon>
    </lineage>
</organism>
<protein>
    <recommendedName>
        <fullName evidence="1">AB hydrolase-1 domain-containing protein</fullName>
    </recommendedName>
</protein>
<evidence type="ECO:0000313" key="2">
    <source>
        <dbReference type="EMBL" id="APT59789.1"/>
    </source>
</evidence>
<gene>
    <name evidence="2" type="ORF">RGI145_20970</name>
</gene>